<keyword evidence="2" id="KW-1185">Reference proteome</keyword>
<comment type="caution">
    <text evidence="1">The sequence shown here is derived from an EMBL/GenBank/DDBJ whole genome shotgun (WGS) entry which is preliminary data.</text>
</comment>
<organism evidence="1 2">
    <name type="scientific">Halomonas gemina</name>
    <dbReference type="NCBI Taxonomy" id="2945105"/>
    <lineage>
        <taxon>Bacteria</taxon>
        <taxon>Pseudomonadati</taxon>
        <taxon>Pseudomonadota</taxon>
        <taxon>Gammaproteobacteria</taxon>
        <taxon>Oceanospirillales</taxon>
        <taxon>Halomonadaceae</taxon>
        <taxon>Halomonas</taxon>
    </lineage>
</organism>
<dbReference type="SUPFAM" id="SSF53067">
    <property type="entry name" value="Actin-like ATPase domain"/>
    <property type="match status" value="1"/>
</dbReference>
<evidence type="ECO:0008006" key="3">
    <source>
        <dbReference type="Google" id="ProtNLM"/>
    </source>
</evidence>
<dbReference type="EMBL" id="JAMJPK010000001">
    <property type="protein sequence ID" value="MCL7939034.1"/>
    <property type="molecule type" value="Genomic_DNA"/>
</dbReference>
<gene>
    <name evidence="1" type="ORF">M8009_01780</name>
</gene>
<sequence length="58" mass="6052">MSRVLVLNAGSATLKFGLYEEAECRLRGVVERIGNAPALRLVSGALYGDGIRACLGSG</sequence>
<accession>A0ABT0SWJ8</accession>
<protein>
    <recommendedName>
        <fullName evidence="3">Butyrate kinase</fullName>
    </recommendedName>
</protein>
<dbReference type="RefSeq" id="WP_250059048.1">
    <property type="nucleotide sequence ID" value="NZ_JAMJPK010000001.1"/>
</dbReference>
<reference evidence="1" key="1">
    <citation type="submission" date="2022-05" db="EMBL/GenBank/DDBJ databases">
        <title>Halomonas geminus sp. nov. and Halomonas llamarensis sp. nov. isolated from high-altitude salars of the Atacama Desert.</title>
        <authorList>
            <person name="Hintersatz C."/>
            <person name="Rojas L.A."/>
            <person name="Wei T.-S."/>
            <person name="Kutschke S."/>
            <person name="Lehmann F."/>
            <person name="Jain R."/>
            <person name="Pollmann K."/>
        </authorList>
    </citation>
    <scope>NUCLEOTIDE SEQUENCE</scope>
    <source>
        <strain evidence="1">ATCH28</strain>
    </source>
</reference>
<name>A0ABT0SWJ8_9GAMM</name>
<dbReference type="Gene3D" id="3.30.420.40">
    <property type="match status" value="1"/>
</dbReference>
<dbReference type="Proteomes" id="UP001165369">
    <property type="component" value="Unassembled WGS sequence"/>
</dbReference>
<proteinExistence type="predicted"/>
<dbReference type="InterPro" id="IPR043129">
    <property type="entry name" value="ATPase_NBD"/>
</dbReference>
<evidence type="ECO:0000313" key="2">
    <source>
        <dbReference type="Proteomes" id="UP001165369"/>
    </source>
</evidence>
<evidence type="ECO:0000313" key="1">
    <source>
        <dbReference type="EMBL" id="MCL7939034.1"/>
    </source>
</evidence>